<organism evidence="5 6">
    <name type="scientific">Lactococcus garvieae DCC43</name>
    <dbReference type="NCBI Taxonomy" id="1231377"/>
    <lineage>
        <taxon>Bacteria</taxon>
        <taxon>Bacillati</taxon>
        <taxon>Bacillota</taxon>
        <taxon>Bacilli</taxon>
        <taxon>Lactobacillales</taxon>
        <taxon>Streptococcaceae</taxon>
        <taxon>Lactococcus</taxon>
    </lineage>
</organism>
<dbReference type="RefSeq" id="WP_003135623.1">
    <property type="nucleotide sequence ID" value="NZ_AMQS01000013.1"/>
</dbReference>
<dbReference type="InterPro" id="IPR051531">
    <property type="entry name" value="N-acetyltransferase"/>
</dbReference>
<evidence type="ECO:0000259" key="4">
    <source>
        <dbReference type="PROSITE" id="PS51186"/>
    </source>
</evidence>
<dbReference type="GO" id="GO:0005737">
    <property type="term" value="C:cytoplasm"/>
    <property type="evidence" value="ECO:0007669"/>
    <property type="project" value="TreeGrafter"/>
</dbReference>
<dbReference type="SUPFAM" id="SSF55729">
    <property type="entry name" value="Acyl-CoA N-acyltransferases (Nat)"/>
    <property type="match status" value="1"/>
</dbReference>
<dbReference type="AlphaFoldDB" id="K2PJJ9"/>
<dbReference type="PATRIC" id="fig|1231377.3.peg.1135"/>
<dbReference type="Gene3D" id="3.40.630.30">
    <property type="match status" value="1"/>
</dbReference>
<evidence type="ECO:0000313" key="5">
    <source>
        <dbReference type="EMBL" id="EKF51550.1"/>
    </source>
</evidence>
<proteinExistence type="inferred from homology"/>
<comment type="caution">
    <text evidence="5">The sequence shown here is derived from an EMBL/GenBank/DDBJ whole genome shotgun (WGS) entry which is preliminary data.</text>
</comment>
<reference evidence="5 6" key="1">
    <citation type="journal article" date="2012" name="J. Bacteriol.">
        <title>Genome Sequence of the Bacteriocin-Producing Strain Lactococcus garvieae DCC43.</title>
        <authorList>
            <person name="Gabrielsen C."/>
            <person name="Brede D.A."/>
            <person name="Hernandez P.E."/>
            <person name="Nes I.F."/>
            <person name="Diep D.B."/>
        </authorList>
    </citation>
    <scope>NUCLEOTIDE SEQUENCE [LARGE SCALE GENOMIC DNA]</scope>
    <source>
        <strain evidence="5 6">DCC43</strain>
    </source>
</reference>
<evidence type="ECO:0000256" key="3">
    <source>
        <dbReference type="ARBA" id="ARBA00038502"/>
    </source>
</evidence>
<dbReference type="InterPro" id="IPR000182">
    <property type="entry name" value="GNAT_dom"/>
</dbReference>
<dbReference type="Proteomes" id="UP000006787">
    <property type="component" value="Unassembled WGS sequence"/>
</dbReference>
<dbReference type="PANTHER" id="PTHR43792">
    <property type="entry name" value="GNAT FAMILY, PUTATIVE (AFU_ORTHOLOGUE AFUA_3G00765)-RELATED-RELATED"/>
    <property type="match status" value="1"/>
</dbReference>
<dbReference type="PANTHER" id="PTHR43792:SF8">
    <property type="entry name" value="[RIBOSOMAL PROTEIN US5]-ALANINE N-ACETYLTRANSFERASE"/>
    <property type="match status" value="1"/>
</dbReference>
<comment type="similarity">
    <text evidence="3">Belongs to the acetyltransferase family. RimJ subfamily.</text>
</comment>
<protein>
    <submittedName>
        <fullName evidence="5">Ribosomal-protein-S5p-alanine acetyltransferase</fullName>
    </submittedName>
</protein>
<dbReference type="Pfam" id="PF13302">
    <property type="entry name" value="Acetyltransf_3"/>
    <property type="match status" value="1"/>
</dbReference>
<keyword evidence="2" id="KW-0012">Acyltransferase</keyword>
<dbReference type="InterPro" id="IPR016181">
    <property type="entry name" value="Acyl_CoA_acyltransferase"/>
</dbReference>
<dbReference type="GO" id="GO:0008999">
    <property type="term" value="F:protein-N-terminal-alanine acetyltransferase activity"/>
    <property type="evidence" value="ECO:0007669"/>
    <property type="project" value="TreeGrafter"/>
</dbReference>
<dbReference type="EMBL" id="AMQS01000013">
    <property type="protein sequence ID" value="EKF51550.1"/>
    <property type="molecule type" value="Genomic_DNA"/>
</dbReference>
<dbReference type="eggNOG" id="COG1670">
    <property type="taxonomic scope" value="Bacteria"/>
</dbReference>
<name>K2PJJ9_9LACT</name>
<evidence type="ECO:0000313" key="6">
    <source>
        <dbReference type="Proteomes" id="UP000006787"/>
    </source>
</evidence>
<sequence length="181" mass="21172">MNIYVRLAKQQEIETTRLRLRPFSMKDTEDMFEYRSVKSNLEFVFPAHRTKLQVEAFIANHFMKQPLGKWAIELKTEQKMIGFIQFTKLAEQDSELSYVLNKNYWNQGLMTEALETLTNICLHEIGLKAISLHCDSRNYGSIQVAKKVGYKRVGQYKASNQYNIGRISQFEKYTIKNGNKS</sequence>
<gene>
    <name evidence="5" type="ORF">C426_1137</name>
</gene>
<accession>K2PJJ9</accession>
<keyword evidence="1 5" id="KW-0808">Transferase</keyword>
<evidence type="ECO:0000256" key="2">
    <source>
        <dbReference type="ARBA" id="ARBA00023315"/>
    </source>
</evidence>
<feature type="domain" description="N-acetyltransferase" evidence="4">
    <location>
        <begin position="18"/>
        <end position="176"/>
    </location>
</feature>
<evidence type="ECO:0000256" key="1">
    <source>
        <dbReference type="ARBA" id="ARBA00022679"/>
    </source>
</evidence>
<dbReference type="PROSITE" id="PS51186">
    <property type="entry name" value="GNAT"/>
    <property type="match status" value="1"/>
</dbReference>